<sequence>MTTELLHGDLCPLCRRPLTLRPTVTVRSNVPYPTRTDYLPHCTSCATDPANTQKWNDLMNARYGI</sequence>
<dbReference type="EMBL" id="LFEH01000064">
    <property type="protein sequence ID" value="KMS78019.1"/>
    <property type="molecule type" value="Genomic_DNA"/>
</dbReference>
<geneLocation type="plasmid" evidence="1 3">
    <name>pSLE2</name>
</geneLocation>
<evidence type="ECO:0000313" key="1">
    <source>
        <dbReference type="EMBL" id="CQR59364.1"/>
    </source>
</evidence>
<dbReference type="KEGG" id="sle:sle2_063"/>
<reference evidence="2 4" key="3">
    <citation type="submission" date="2015-06" db="EMBL/GenBank/DDBJ databases">
        <title>Draft genome sequence of Streptomyces leeuwenhoekii C58, which produces the novel lasso peptide, chaxapeptin.</title>
        <authorList>
            <person name="Yi Y."/>
            <person name="Hai D."/>
            <person name="Jaspars M."/>
            <person name="Sheng H."/>
            <person name="Rateb M.E."/>
            <person name="Bull A."/>
            <person name="Goodfellow M."/>
            <person name="Asenjo J.A."/>
            <person name="Ebel R."/>
        </authorList>
    </citation>
    <scope>NUCLEOTIDE SEQUENCE [LARGE SCALE GENOMIC DNA]</scope>
    <source>
        <strain evidence="2 4">C58</strain>
    </source>
</reference>
<reference evidence="1" key="1">
    <citation type="submission" date="2015-02" db="EMBL/GenBank/DDBJ databases">
        <authorList>
            <person name="Gomez-Escribano Juan Pablo"/>
        </authorList>
    </citation>
    <scope>NUCLEOTIDE SEQUENCE</scope>
    <source>
        <strain evidence="1">C34</strain>
        <plasmid evidence="1">pSLE2</plasmid>
    </source>
</reference>
<organism evidence="1 3">
    <name type="scientific">Streptomyces leeuwenhoekii</name>
    <dbReference type="NCBI Taxonomy" id="1437453"/>
    <lineage>
        <taxon>Bacteria</taxon>
        <taxon>Bacillati</taxon>
        <taxon>Actinomycetota</taxon>
        <taxon>Actinomycetes</taxon>
        <taxon>Kitasatosporales</taxon>
        <taxon>Streptomycetaceae</taxon>
        <taxon>Streptomyces</taxon>
    </lineage>
</organism>
<proteinExistence type="predicted"/>
<keyword evidence="4" id="KW-1185">Reference proteome</keyword>
<name>A0A0F7VKM5_STRLW</name>
<keyword evidence="1" id="KW-0614">Plasmid</keyword>
<gene>
    <name evidence="1" type="primary">sle2_063</name>
    <name evidence="2" type="ORF">ACH49_18030</name>
</gene>
<dbReference type="Proteomes" id="UP000035016">
    <property type="component" value="Plasmid pSLE2"/>
</dbReference>
<reference evidence="3" key="2">
    <citation type="submission" date="2015-02" db="EMBL/GenBank/DDBJ databases">
        <authorList>
            <person name="Gomez-Escribano P.J."/>
        </authorList>
    </citation>
    <scope>NUCLEOTIDE SEQUENCE [LARGE SCALE GENOMIC DNA]</scope>
    <source>
        <strain evidence="3">C34 (DSM 42122 / NRRL B-24963)</strain>
        <plasmid evidence="3">pSLE2</plasmid>
    </source>
</reference>
<dbReference type="Proteomes" id="UP000037274">
    <property type="component" value="Unassembled WGS sequence"/>
</dbReference>
<evidence type="ECO:0000313" key="3">
    <source>
        <dbReference type="Proteomes" id="UP000035016"/>
    </source>
</evidence>
<evidence type="ECO:0000313" key="2">
    <source>
        <dbReference type="EMBL" id="KMS78019.1"/>
    </source>
</evidence>
<dbReference type="EMBL" id="LN831789">
    <property type="protein sequence ID" value="CQR59364.1"/>
    <property type="molecule type" value="Genomic_DNA"/>
</dbReference>
<dbReference type="RefSeq" id="WP_029380814.1">
    <property type="nucleotide sequence ID" value="NZ_AZSD01000003.1"/>
</dbReference>
<dbReference type="PATRIC" id="fig|1437453.5.peg.5467"/>
<evidence type="ECO:0000313" key="4">
    <source>
        <dbReference type="Proteomes" id="UP000037274"/>
    </source>
</evidence>
<protein>
    <submittedName>
        <fullName evidence="1">Uncharacterized protein</fullName>
    </submittedName>
</protein>
<dbReference type="AlphaFoldDB" id="A0A0F7VKM5"/>
<accession>A0A0F7VKM5</accession>